<gene>
    <name evidence="3" type="ORF">E0H75_42105</name>
</gene>
<evidence type="ECO:0000313" key="3">
    <source>
        <dbReference type="EMBL" id="TCC33856.1"/>
    </source>
</evidence>
<keyword evidence="2" id="KW-0812">Transmembrane</keyword>
<feature type="transmembrane region" description="Helical" evidence="2">
    <location>
        <begin position="31"/>
        <end position="49"/>
    </location>
</feature>
<keyword evidence="4" id="KW-1185">Reference proteome</keyword>
<accession>A0A4R0IQX3</accession>
<keyword evidence="2" id="KW-0472">Membrane</keyword>
<dbReference type="RefSeq" id="WP_131519343.1">
    <property type="nucleotide sequence ID" value="NZ_SJKD01000019.1"/>
</dbReference>
<comment type="caution">
    <text evidence="3">The sequence shown here is derived from an EMBL/GenBank/DDBJ whole genome shotgun (WGS) entry which is preliminary data.</text>
</comment>
<dbReference type="Proteomes" id="UP000293342">
    <property type="component" value="Unassembled WGS sequence"/>
</dbReference>
<evidence type="ECO:0000313" key="4">
    <source>
        <dbReference type="Proteomes" id="UP000293342"/>
    </source>
</evidence>
<feature type="transmembrane region" description="Helical" evidence="2">
    <location>
        <begin position="55"/>
        <end position="81"/>
    </location>
</feature>
<reference evidence="3 4" key="1">
    <citation type="submission" date="2019-02" db="EMBL/GenBank/DDBJ databases">
        <title>Kribbella capetownensis sp. nov. and Kribbella speibonae sp. nov., isolated from soil.</title>
        <authorList>
            <person name="Curtis S.M."/>
            <person name="Norton I."/>
            <person name="Everest G.J."/>
            <person name="Meyers P.R."/>
        </authorList>
    </citation>
    <scope>NUCLEOTIDE SEQUENCE [LARGE SCALE GENOMIC DNA]</scope>
    <source>
        <strain evidence="3 4">YM53</strain>
    </source>
</reference>
<protein>
    <submittedName>
        <fullName evidence="3">Uncharacterized protein</fullName>
    </submittedName>
</protein>
<evidence type="ECO:0000256" key="2">
    <source>
        <dbReference type="SAM" id="Phobius"/>
    </source>
</evidence>
<organism evidence="3 4">
    <name type="scientific">Kribbella capetownensis</name>
    <dbReference type="NCBI Taxonomy" id="1572659"/>
    <lineage>
        <taxon>Bacteria</taxon>
        <taxon>Bacillati</taxon>
        <taxon>Actinomycetota</taxon>
        <taxon>Actinomycetes</taxon>
        <taxon>Propionibacteriales</taxon>
        <taxon>Kribbellaceae</taxon>
        <taxon>Kribbella</taxon>
    </lineage>
</organism>
<dbReference type="EMBL" id="SJKD01000019">
    <property type="protein sequence ID" value="TCC33856.1"/>
    <property type="molecule type" value="Genomic_DNA"/>
</dbReference>
<sequence length="148" mass="15052">MSTPTINTPHVRPAPYARSSRPSLDHMQARITPAAGVTVAAATSTWLFGDRASGQLAAAAGVAITLGTIAIAAGPVVEILNDARDGHLPRGRDLSPAIAAVLAALATAAWSGLWLQLAALVLGSAVIVGQVAALVHEARIQLGKGVEW</sequence>
<proteinExistence type="predicted"/>
<evidence type="ECO:0000256" key="1">
    <source>
        <dbReference type="SAM" id="MobiDB-lite"/>
    </source>
</evidence>
<feature type="transmembrane region" description="Helical" evidence="2">
    <location>
        <begin position="117"/>
        <end position="135"/>
    </location>
</feature>
<dbReference type="AlphaFoldDB" id="A0A4R0IQX3"/>
<name>A0A4R0IQX3_9ACTN</name>
<keyword evidence="2" id="KW-1133">Transmembrane helix</keyword>
<feature type="region of interest" description="Disordered" evidence="1">
    <location>
        <begin position="1"/>
        <end position="22"/>
    </location>
</feature>